<evidence type="ECO:0000256" key="3">
    <source>
        <dbReference type="ARBA" id="ARBA00023237"/>
    </source>
</evidence>
<dbReference type="GO" id="GO:0019867">
    <property type="term" value="C:outer membrane"/>
    <property type="evidence" value="ECO:0007669"/>
    <property type="project" value="InterPro"/>
</dbReference>
<feature type="region of interest" description="Disordered" evidence="4">
    <location>
        <begin position="103"/>
        <end position="156"/>
    </location>
</feature>
<feature type="compositionally biased region" description="Low complexity" evidence="4">
    <location>
        <begin position="103"/>
        <end position="112"/>
    </location>
</feature>
<dbReference type="AlphaFoldDB" id="A0A7G9SSG7"/>
<evidence type="ECO:0000256" key="1">
    <source>
        <dbReference type="ARBA" id="ARBA00022448"/>
    </source>
</evidence>
<protein>
    <submittedName>
        <fullName evidence="7">Secretin and TonB N-terminal domain-containing protein</fullName>
    </submittedName>
</protein>
<keyword evidence="5" id="KW-0732">Signal</keyword>
<dbReference type="SMART" id="SM00965">
    <property type="entry name" value="STN"/>
    <property type="match status" value="1"/>
</dbReference>
<dbReference type="Proteomes" id="UP000515804">
    <property type="component" value="Chromosome"/>
</dbReference>
<feature type="chain" id="PRO_5028974552" evidence="5">
    <location>
        <begin position="25"/>
        <end position="156"/>
    </location>
</feature>
<feature type="signal peptide" evidence="5">
    <location>
        <begin position="1"/>
        <end position="24"/>
    </location>
</feature>
<evidence type="ECO:0000259" key="6">
    <source>
        <dbReference type="SMART" id="SM00965"/>
    </source>
</evidence>
<organism evidence="7 8">
    <name type="scientific">Thermomonas carbonis</name>
    <dbReference type="NCBI Taxonomy" id="1463158"/>
    <lineage>
        <taxon>Bacteria</taxon>
        <taxon>Pseudomonadati</taxon>
        <taxon>Pseudomonadota</taxon>
        <taxon>Gammaproteobacteria</taxon>
        <taxon>Lysobacterales</taxon>
        <taxon>Lysobacteraceae</taxon>
        <taxon>Thermomonas</taxon>
    </lineage>
</organism>
<keyword evidence="2" id="KW-0472">Membrane</keyword>
<evidence type="ECO:0000313" key="8">
    <source>
        <dbReference type="Proteomes" id="UP000515804"/>
    </source>
</evidence>
<proteinExistence type="predicted"/>
<dbReference type="KEGG" id="tcn:H9L16_04140"/>
<feature type="domain" description="Secretin/TonB short N-terminal" evidence="6">
    <location>
        <begin position="50"/>
        <end position="101"/>
    </location>
</feature>
<sequence length="156" mass="16621">MKPSRPLRALLLSLACTAALAAQAQTAPRIDIPAGDLAAALDVYARQSGTQLVYRADQLKGARTPGVKGQAASPQALDALLKGSGYRAQRDASGAVVIVPQAAAKPAAAAPPRRAPRRPRRHRPWPMTPRSPICRPCKSPDRGSRALRWKGLRRSP</sequence>
<dbReference type="Gene3D" id="3.55.50.30">
    <property type="match status" value="1"/>
</dbReference>
<evidence type="ECO:0000256" key="2">
    <source>
        <dbReference type="ARBA" id="ARBA00023136"/>
    </source>
</evidence>
<evidence type="ECO:0000256" key="5">
    <source>
        <dbReference type="SAM" id="SignalP"/>
    </source>
</evidence>
<name>A0A7G9SSG7_9GAMM</name>
<dbReference type="InterPro" id="IPR011662">
    <property type="entry name" value="Secretin/TonB_short_N"/>
</dbReference>
<evidence type="ECO:0000313" key="7">
    <source>
        <dbReference type="EMBL" id="QNN70792.1"/>
    </source>
</evidence>
<accession>A0A7G9SSG7</accession>
<dbReference type="EMBL" id="CP060719">
    <property type="protein sequence ID" value="QNN70792.1"/>
    <property type="molecule type" value="Genomic_DNA"/>
</dbReference>
<keyword evidence="1" id="KW-0813">Transport</keyword>
<gene>
    <name evidence="7" type="ORF">H9L16_04140</name>
</gene>
<reference evidence="7 8" key="1">
    <citation type="submission" date="2020-08" db="EMBL/GenBank/DDBJ databases">
        <title>Genome sequence of Thermomonas carbonis KCTC 42013T.</title>
        <authorList>
            <person name="Hyun D.-W."/>
            <person name="Bae J.-W."/>
        </authorList>
    </citation>
    <scope>NUCLEOTIDE SEQUENCE [LARGE SCALE GENOMIC DNA]</scope>
    <source>
        <strain evidence="7 8">KCTC 42013</strain>
    </source>
</reference>
<dbReference type="RefSeq" id="WP_187553307.1">
    <property type="nucleotide sequence ID" value="NZ_CP060719.1"/>
</dbReference>
<evidence type="ECO:0000256" key="4">
    <source>
        <dbReference type="SAM" id="MobiDB-lite"/>
    </source>
</evidence>
<keyword evidence="3" id="KW-0998">Cell outer membrane</keyword>
<feature type="compositionally biased region" description="Basic residues" evidence="4">
    <location>
        <begin position="114"/>
        <end position="124"/>
    </location>
</feature>
<dbReference type="Pfam" id="PF07660">
    <property type="entry name" value="STN"/>
    <property type="match status" value="1"/>
</dbReference>
<feature type="compositionally biased region" description="Basic residues" evidence="4">
    <location>
        <begin position="145"/>
        <end position="156"/>
    </location>
</feature>
<keyword evidence="8" id="KW-1185">Reference proteome</keyword>